<dbReference type="SUPFAM" id="SSF54506">
    <property type="entry name" value="Diaminopimelate epimerase-like"/>
    <property type="match status" value="1"/>
</dbReference>
<organism evidence="4 5">
    <name type="scientific">Alcanivorax borkumensis (strain ATCC 700651 / DSM 11573 / NCIMB 13689 / SK2)</name>
    <dbReference type="NCBI Taxonomy" id="393595"/>
    <lineage>
        <taxon>Bacteria</taxon>
        <taxon>Pseudomonadati</taxon>
        <taxon>Pseudomonadota</taxon>
        <taxon>Gammaproteobacteria</taxon>
        <taxon>Oceanospirillales</taxon>
        <taxon>Alcanivoracaceae</taxon>
        <taxon>Alcanivorax</taxon>
    </lineage>
</organism>
<dbReference type="OrthoDB" id="9788221at2"/>
<keyword evidence="5" id="KW-1185">Reference proteome</keyword>
<evidence type="ECO:0000313" key="4">
    <source>
        <dbReference type="EMBL" id="CAL17172.1"/>
    </source>
</evidence>
<dbReference type="PIRSF" id="PIRSF016184">
    <property type="entry name" value="PhzC_PhzF"/>
    <property type="match status" value="1"/>
</dbReference>
<reference evidence="4 5" key="1">
    <citation type="journal article" date="2006" name="Nat. Biotechnol.">
        <title>Genome sequence of the ubiquitous hydrocarbon-degrading marine bacterium Alcanivorax borkumensis.</title>
        <authorList>
            <person name="Schneiker S."/>
            <person name="Martins dos Santos V.A.P."/>
            <person name="Bartels D."/>
            <person name="Bekel T."/>
            <person name="Brecht M."/>
            <person name="Buhrmester J."/>
            <person name="Chernikova T.N."/>
            <person name="Denaro R."/>
            <person name="Ferrer M."/>
            <person name="Gertler C."/>
            <person name="Goesmann A."/>
            <person name="Golyshina O.V."/>
            <person name="Kaminski F."/>
            <person name="Khachane A.N."/>
            <person name="Lang S."/>
            <person name="Linke B."/>
            <person name="McHardy A.C."/>
            <person name="Meyer F."/>
            <person name="Nechitaylo T."/>
            <person name="Puehler A."/>
            <person name="Regenhardt D."/>
            <person name="Rupp O."/>
            <person name="Sabirova J.S."/>
            <person name="Selbitschka W."/>
            <person name="Yakimov M.M."/>
            <person name="Timmis K.N."/>
            <person name="Vorhoelter F.-J."/>
            <person name="Weidner S."/>
            <person name="Kaiser O."/>
            <person name="Golyshin P.N."/>
        </authorList>
    </citation>
    <scope>NUCLEOTIDE SEQUENCE [LARGE SCALE GENOMIC DNA]</scope>
    <source>
        <strain evidence="5">ATCC 700651 / DSM 11573 / NCIMB 13689 / SK2</strain>
    </source>
</reference>
<name>Q0VNS6_ALCBS</name>
<accession>Q0VNS6</accession>
<dbReference type="GO" id="GO:0016853">
    <property type="term" value="F:isomerase activity"/>
    <property type="evidence" value="ECO:0007669"/>
    <property type="project" value="UniProtKB-KW"/>
</dbReference>
<protein>
    <submittedName>
        <fullName evidence="4">Phenazine biosynthesis-like protein, putative</fullName>
    </submittedName>
</protein>
<dbReference type="NCBIfam" id="TIGR00654">
    <property type="entry name" value="PhzF_family"/>
    <property type="match status" value="1"/>
</dbReference>
<dbReference type="Gene3D" id="3.10.310.10">
    <property type="entry name" value="Diaminopimelate Epimerase, Chain A, domain 1"/>
    <property type="match status" value="2"/>
</dbReference>
<evidence type="ECO:0000256" key="2">
    <source>
        <dbReference type="ARBA" id="ARBA00023235"/>
    </source>
</evidence>
<evidence type="ECO:0000256" key="1">
    <source>
        <dbReference type="ARBA" id="ARBA00008270"/>
    </source>
</evidence>
<keyword evidence="2" id="KW-0413">Isomerase</keyword>
<dbReference type="HOGENOM" id="CLU_048756_2_2_6"/>
<dbReference type="RefSeq" id="WP_011589005.1">
    <property type="nucleotide sequence ID" value="NC_008260.1"/>
</dbReference>
<dbReference type="InterPro" id="IPR003719">
    <property type="entry name" value="Phenazine_PhzF-like"/>
</dbReference>
<sequence>MKLYQVDAFTDALFAGNPAAVVPLTHWLDDALLQNIALENNLSETAFLVPDEQGYALRWFTPTVEVDLCGHATLAAAWVVFHALGFPGERVRFSTASGSLFVTRSGQTLSLDFPSRPAHALTDLTPFSQALDLPLREVLQARDTLVIVDNADQVRHFQPDFTAIAALDTFAVMISAPGDDCDFVSRFFAPAKGVPEDPVTGSAHCTLVPYWAEKLGKTHLHARQLSARGGELHCQLKGDRVTLSGTARCYLQGELQL</sequence>
<dbReference type="eggNOG" id="COG0384">
    <property type="taxonomic scope" value="Bacteria"/>
</dbReference>
<dbReference type="Pfam" id="PF02567">
    <property type="entry name" value="PhzC-PhzF"/>
    <property type="match status" value="1"/>
</dbReference>
<dbReference type="EMBL" id="AM286690">
    <property type="protein sequence ID" value="CAL17172.1"/>
    <property type="molecule type" value="Genomic_DNA"/>
</dbReference>
<evidence type="ECO:0000313" key="5">
    <source>
        <dbReference type="Proteomes" id="UP000008871"/>
    </source>
</evidence>
<comment type="similarity">
    <text evidence="1">Belongs to the PhzF family.</text>
</comment>
<dbReference type="STRING" id="393595.ABO_1724"/>
<evidence type="ECO:0000256" key="3">
    <source>
        <dbReference type="PIRSR" id="PIRSR016184-1"/>
    </source>
</evidence>
<feature type="active site" evidence="3">
    <location>
        <position position="44"/>
    </location>
</feature>
<dbReference type="PANTHER" id="PTHR13774">
    <property type="entry name" value="PHENAZINE BIOSYNTHESIS PROTEIN"/>
    <property type="match status" value="1"/>
</dbReference>
<dbReference type="GO" id="GO:0005737">
    <property type="term" value="C:cytoplasm"/>
    <property type="evidence" value="ECO:0007669"/>
    <property type="project" value="TreeGrafter"/>
</dbReference>
<proteinExistence type="inferred from homology"/>
<dbReference type="AlphaFoldDB" id="Q0VNS6"/>
<dbReference type="Proteomes" id="UP000008871">
    <property type="component" value="Chromosome"/>
</dbReference>
<gene>
    <name evidence="4" type="ordered locus">ABO_1724</name>
</gene>
<dbReference type="PANTHER" id="PTHR13774:SF17">
    <property type="entry name" value="PHENAZINE BIOSYNTHESIS-LIKE DOMAIN-CONTAINING PROTEIN"/>
    <property type="match status" value="1"/>
</dbReference>
<dbReference type="KEGG" id="abo:ABO_1724"/>